<dbReference type="SUPFAM" id="SSF53901">
    <property type="entry name" value="Thiolase-like"/>
    <property type="match status" value="1"/>
</dbReference>
<proteinExistence type="predicted"/>
<dbReference type="InterPro" id="IPR016039">
    <property type="entry name" value="Thiolase-like"/>
</dbReference>
<name>A0A377DFM9_ECOLX</name>
<evidence type="ECO:0000313" key="1">
    <source>
        <dbReference type="EMBL" id="STM19791.1"/>
    </source>
</evidence>
<dbReference type="EC" id="2.3.1.41" evidence="1"/>
<sequence length="94" mass="9889">MLAAAKAVLGMACEFDAMGALSTKYNDTPEKPPVLTTLTVTVSLSLAAAGMVVVEELEHALARGAHIYAESLATAQPLMVQTWLLRLAKAQYAA</sequence>
<dbReference type="GO" id="GO:0044281">
    <property type="term" value="P:small molecule metabolic process"/>
    <property type="evidence" value="ECO:0007669"/>
    <property type="project" value="UniProtKB-ARBA"/>
</dbReference>
<organism evidence="1 2">
    <name type="scientific">Escherichia coli</name>
    <dbReference type="NCBI Taxonomy" id="562"/>
    <lineage>
        <taxon>Bacteria</taxon>
        <taxon>Pseudomonadati</taxon>
        <taxon>Pseudomonadota</taxon>
        <taxon>Gammaproteobacteria</taxon>
        <taxon>Enterobacterales</taxon>
        <taxon>Enterobacteriaceae</taxon>
        <taxon>Escherichia</taxon>
    </lineage>
</organism>
<dbReference type="AlphaFoldDB" id="A0A377DFM9"/>
<reference evidence="1 2" key="1">
    <citation type="submission" date="2018-06" db="EMBL/GenBank/DDBJ databases">
        <authorList>
            <consortium name="Pathogen Informatics"/>
            <person name="Doyle S."/>
        </authorList>
    </citation>
    <scope>NUCLEOTIDE SEQUENCE [LARGE SCALE GENOMIC DNA]</scope>
    <source>
        <strain evidence="1 2">NCTC9962</strain>
    </source>
</reference>
<dbReference type="GO" id="GO:0004315">
    <property type="term" value="F:3-oxoacyl-[acyl-carrier-protein] synthase activity"/>
    <property type="evidence" value="ECO:0007669"/>
    <property type="project" value="UniProtKB-EC"/>
</dbReference>
<dbReference type="Gene3D" id="3.40.47.10">
    <property type="match status" value="1"/>
</dbReference>
<dbReference type="EMBL" id="UGED01000022">
    <property type="protein sequence ID" value="STM19791.1"/>
    <property type="molecule type" value="Genomic_DNA"/>
</dbReference>
<protein>
    <submittedName>
        <fullName evidence="1">3-oxoacyl-ACP synthase</fullName>
        <ecNumber evidence="1">2.3.1.41</ecNumber>
    </submittedName>
</protein>
<accession>A0A377DFM9</accession>
<keyword evidence="1" id="KW-0808">Transferase</keyword>
<dbReference type="Proteomes" id="UP000254052">
    <property type="component" value="Unassembled WGS sequence"/>
</dbReference>
<evidence type="ECO:0000313" key="2">
    <source>
        <dbReference type="Proteomes" id="UP000254052"/>
    </source>
</evidence>
<keyword evidence="1" id="KW-0012">Acyltransferase</keyword>
<gene>
    <name evidence="1" type="primary">fabB_2</name>
    <name evidence="1" type="ORF">NCTC9962_07159</name>
</gene>